<dbReference type="AlphaFoldDB" id="A0A3R7A4T8"/>
<name>A0A3R7A4T8_9STRA</name>
<accession>A0A3R7A4T8</accession>
<gene>
    <name evidence="1" type="ORF">DYB32_010325</name>
</gene>
<comment type="caution">
    <text evidence="1">The sequence shown here is derived from an EMBL/GenBank/DDBJ whole genome shotgun (WGS) entry which is preliminary data.</text>
</comment>
<reference evidence="1 2" key="1">
    <citation type="submission" date="2018-08" db="EMBL/GenBank/DDBJ databases">
        <title>Aphanomyces genome sequencing and annotation.</title>
        <authorList>
            <person name="Minardi D."/>
            <person name="Oidtmann B."/>
            <person name="Van Der Giezen M."/>
            <person name="Studholme D.J."/>
        </authorList>
    </citation>
    <scope>NUCLEOTIDE SEQUENCE [LARGE SCALE GENOMIC DNA]</scope>
    <source>
        <strain evidence="1 2">NJM0002</strain>
    </source>
</reference>
<evidence type="ECO:0000313" key="2">
    <source>
        <dbReference type="Proteomes" id="UP000285060"/>
    </source>
</evidence>
<proteinExistence type="predicted"/>
<dbReference type="EMBL" id="QUSY01001174">
    <property type="protein sequence ID" value="RHY25828.1"/>
    <property type="molecule type" value="Genomic_DNA"/>
</dbReference>
<protein>
    <submittedName>
        <fullName evidence="1">Uncharacterized protein</fullName>
    </submittedName>
</protein>
<dbReference type="Proteomes" id="UP000285060">
    <property type="component" value="Unassembled WGS sequence"/>
</dbReference>
<keyword evidence="2" id="KW-1185">Reference proteome</keyword>
<organism evidence="1 2">
    <name type="scientific">Aphanomyces invadans</name>
    <dbReference type="NCBI Taxonomy" id="157072"/>
    <lineage>
        <taxon>Eukaryota</taxon>
        <taxon>Sar</taxon>
        <taxon>Stramenopiles</taxon>
        <taxon>Oomycota</taxon>
        <taxon>Saprolegniomycetes</taxon>
        <taxon>Saprolegniales</taxon>
        <taxon>Verrucalvaceae</taxon>
        <taxon>Aphanomyces</taxon>
    </lineage>
</organism>
<sequence>MVNVPRAPKVNAALARNVPLARTAPKAPLAPTSAPNANVANALTARTTMPKAANARNASATLTARAALVVVRKCPSLVAVPATGATKMTRLNST</sequence>
<evidence type="ECO:0000313" key="1">
    <source>
        <dbReference type="EMBL" id="RHY25828.1"/>
    </source>
</evidence>